<accession>A0A175YKE6</accession>
<dbReference type="Pfam" id="PF01535">
    <property type="entry name" value="PPR"/>
    <property type="match status" value="1"/>
</dbReference>
<dbReference type="PROSITE" id="PS51375">
    <property type="entry name" value="PPR"/>
    <property type="match status" value="6"/>
</dbReference>
<name>A0A175YKE6_DAUCS</name>
<comment type="caution">
    <text evidence="9">The sequence shown here is derived from an EMBL/GenBank/DDBJ whole genome shotgun (WGS) entry which is preliminary data.</text>
</comment>
<dbReference type="InterPro" id="IPR000858">
    <property type="entry name" value="S_locus_glycoprot_dom"/>
</dbReference>
<evidence type="ECO:0000256" key="7">
    <source>
        <dbReference type="SAM" id="Phobius"/>
    </source>
</evidence>
<dbReference type="PROSITE" id="PS50948">
    <property type="entry name" value="PAN"/>
    <property type="match status" value="1"/>
</dbReference>
<keyword evidence="7" id="KW-0472">Membrane</keyword>
<proteinExistence type="inferred from homology"/>
<dbReference type="Gramene" id="KZM83598">
    <property type="protein sequence ID" value="KZM83598"/>
    <property type="gene ID" value="DCAR_031167"/>
</dbReference>
<keyword evidence="7" id="KW-0812">Transmembrane</keyword>
<dbReference type="Pfam" id="PF13041">
    <property type="entry name" value="PPR_2"/>
    <property type="match status" value="2"/>
</dbReference>
<keyword evidence="7" id="KW-1133">Transmembrane helix</keyword>
<sequence>MYPGGNPELLLWKNSSGLILWRSGVWNGSNFNSFSIGQANFSYIRKKQAKYFTYNVPASLTGRFAMTKEGQINLWVRAENQKWRLHVSILAEDCNRFGFCGPNGVCSTLSVPTCSCFKGFKIRSPKQWKSANWSGGCIRIRPLQCSNTEFFYFSNVSMPANAKSMNSESRKVCQYACLGNCSCNAYAYSDGKCSLWYGDLLNTVVGGRISLGNLYVRLENHQSDMYRALGWKRLSYRFKIAHFVKTGLIDKALQLFDEMSQSDCRVFSVDYNRIIGVLVKHSRFELAEEYYAKMGPKGFSLNSFTYSRFISGLCKVGEFEVIQRLLEDMDKVGVVPDMWACNLYLNLLCSESLVDVALEVLRVMGEKGREPDVVSYTIVVSGLCRVKRIDDAVKLWYLMIGKGIVPDDKACRALVLGLCDCGKVDLAYELTLGDLKGRVEFSTGIYNVLICGFCQAGRIDKAQAIKTFMRRNGASRVSDAMVLYEEMQTKGVHPDELTFKLVIRGLIQEKKLSIACTVWDQMMEKGFTLDRDVSETLITAISDNASRILLRSSPQAILHIWKSILSHISNTLLELASACPLETYEHINQMYRPRETNPHFLSLQPVNQPQPPESIINQPLLPSQPPHQQHQPPLSQPNPGIDLPVQPLPGPSYEVPPQPQPRLQRQGKRRERRGAGLLSDPTRPQPGAGQMSDPNRPPFAAAPLLDPTLLQLGPDNHSPPHSQARRQRQPHDPELLVAASPKTPKMPMHSDHPAAHQQHQSSAQNIIPPRKTKPFTWCIAIFCAIFWVLFILIGLIILIVYLVNHPKSPKFDVAGASLNAAYLDTNNLFNADLTILTNFTNPNRKLSVNFKHIVISLYFDGVPIATEYIDHFHLGKAQYLLANVQMLTSQVRLSQVRSQKLAGQIGSGRISFDVKSFFRAKSKSGNVLKYSYSLHGLCSIVMTPPPGGVLVAKTCETKS</sequence>
<dbReference type="GO" id="GO:0048544">
    <property type="term" value="P:recognition of pollen"/>
    <property type="evidence" value="ECO:0007669"/>
    <property type="project" value="InterPro"/>
</dbReference>
<dbReference type="SMART" id="SM00473">
    <property type="entry name" value="PAN_AP"/>
    <property type="match status" value="1"/>
</dbReference>
<comment type="similarity">
    <text evidence="1">Belongs to the PPR family. P subfamily.</text>
</comment>
<evidence type="ECO:0000256" key="4">
    <source>
        <dbReference type="ARBA" id="ARBA00023157"/>
    </source>
</evidence>
<keyword evidence="2" id="KW-0732">Signal</keyword>
<dbReference type="CDD" id="cd01098">
    <property type="entry name" value="PAN_AP_plant"/>
    <property type="match status" value="1"/>
</dbReference>
<dbReference type="Pfam" id="PF13812">
    <property type="entry name" value="PPR_3"/>
    <property type="match status" value="1"/>
</dbReference>
<reference evidence="9" key="1">
    <citation type="journal article" date="2016" name="Nat. Genet.">
        <title>A high-quality carrot genome assembly provides new insights into carotenoid accumulation and asterid genome evolution.</title>
        <authorList>
            <person name="Iorizzo M."/>
            <person name="Ellison S."/>
            <person name="Senalik D."/>
            <person name="Zeng P."/>
            <person name="Satapoomin P."/>
            <person name="Huang J."/>
            <person name="Bowman M."/>
            <person name="Iovene M."/>
            <person name="Sanseverino W."/>
            <person name="Cavagnaro P."/>
            <person name="Yildiz M."/>
            <person name="Macko-Podgorni A."/>
            <person name="Moranska E."/>
            <person name="Grzebelus E."/>
            <person name="Grzebelus D."/>
            <person name="Ashrafi H."/>
            <person name="Zheng Z."/>
            <person name="Cheng S."/>
            <person name="Spooner D."/>
            <person name="Van Deynze A."/>
            <person name="Simon P."/>
        </authorList>
    </citation>
    <scope>NUCLEOTIDE SEQUENCE [LARGE SCALE GENOMIC DNA]</scope>
    <source>
        <tissue evidence="9">Leaf</tissue>
    </source>
</reference>
<evidence type="ECO:0000256" key="5">
    <source>
        <dbReference type="PROSITE-ProRule" id="PRU00708"/>
    </source>
</evidence>
<dbReference type="Gene3D" id="1.25.40.10">
    <property type="entry name" value="Tetratricopeptide repeat domain"/>
    <property type="match status" value="3"/>
</dbReference>
<feature type="repeat" description="PPR" evidence="5">
    <location>
        <begin position="442"/>
        <end position="476"/>
    </location>
</feature>
<feature type="region of interest" description="Disordered" evidence="6">
    <location>
        <begin position="599"/>
        <end position="764"/>
    </location>
</feature>
<dbReference type="Pfam" id="PF12854">
    <property type="entry name" value="PPR_1"/>
    <property type="match status" value="1"/>
</dbReference>
<dbReference type="Pfam" id="PF08276">
    <property type="entry name" value="PAN_2"/>
    <property type="match status" value="1"/>
</dbReference>
<feature type="repeat" description="PPR" evidence="5">
    <location>
        <begin position="372"/>
        <end position="406"/>
    </location>
</feature>
<feature type="repeat" description="PPR" evidence="5">
    <location>
        <begin position="302"/>
        <end position="336"/>
    </location>
</feature>
<dbReference type="Pfam" id="PF00954">
    <property type="entry name" value="S_locus_glycop"/>
    <property type="match status" value="1"/>
</dbReference>
<dbReference type="NCBIfam" id="TIGR00756">
    <property type="entry name" value="PPR"/>
    <property type="match status" value="5"/>
</dbReference>
<dbReference type="InterPro" id="IPR003609">
    <property type="entry name" value="Pan_app"/>
</dbReference>
<evidence type="ECO:0000256" key="3">
    <source>
        <dbReference type="ARBA" id="ARBA00022737"/>
    </source>
</evidence>
<dbReference type="PANTHER" id="PTHR47941">
    <property type="entry name" value="PENTATRICOPEPTIDE REPEAT-CONTAINING PROTEIN 3, MITOCHONDRIAL"/>
    <property type="match status" value="1"/>
</dbReference>
<evidence type="ECO:0000256" key="1">
    <source>
        <dbReference type="ARBA" id="ARBA00007626"/>
    </source>
</evidence>
<dbReference type="STRING" id="79200.A0A175YKE6"/>
<dbReference type="InterPro" id="IPR011990">
    <property type="entry name" value="TPR-like_helical_dom_sf"/>
</dbReference>
<feature type="repeat" description="PPR" evidence="5">
    <location>
        <begin position="337"/>
        <end position="371"/>
    </location>
</feature>
<dbReference type="EMBL" id="LNRQ01000009">
    <property type="protein sequence ID" value="KZM83598.1"/>
    <property type="molecule type" value="Genomic_DNA"/>
</dbReference>
<feature type="domain" description="Apple" evidence="8">
    <location>
        <begin position="145"/>
        <end position="220"/>
    </location>
</feature>
<evidence type="ECO:0000256" key="2">
    <source>
        <dbReference type="ARBA" id="ARBA00022729"/>
    </source>
</evidence>
<feature type="compositionally biased region" description="Low complexity" evidence="6">
    <location>
        <begin position="617"/>
        <end position="639"/>
    </location>
</feature>
<gene>
    <name evidence="9" type="ORF">DCAR_031167</name>
</gene>
<evidence type="ECO:0000259" key="8">
    <source>
        <dbReference type="PROSITE" id="PS50948"/>
    </source>
</evidence>
<protein>
    <recommendedName>
        <fullName evidence="8">Apple domain-containing protein</fullName>
    </recommendedName>
</protein>
<feature type="repeat" description="PPR" evidence="5">
    <location>
        <begin position="495"/>
        <end position="529"/>
    </location>
</feature>
<organism evidence="9">
    <name type="scientific">Daucus carota subsp. sativus</name>
    <name type="common">Carrot</name>
    <dbReference type="NCBI Taxonomy" id="79200"/>
    <lineage>
        <taxon>Eukaryota</taxon>
        <taxon>Viridiplantae</taxon>
        <taxon>Streptophyta</taxon>
        <taxon>Embryophyta</taxon>
        <taxon>Tracheophyta</taxon>
        <taxon>Spermatophyta</taxon>
        <taxon>Magnoliopsida</taxon>
        <taxon>eudicotyledons</taxon>
        <taxon>Gunneridae</taxon>
        <taxon>Pentapetalae</taxon>
        <taxon>asterids</taxon>
        <taxon>campanulids</taxon>
        <taxon>Apiales</taxon>
        <taxon>Apiaceae</taxon>
        <taxon>Apioideae</taxon>
        <taxon>Scandiceae</taxon>
        <taxon>Daucinae</taxon>
        <taxon>Daucus</taxon>
        <taxon>Daucus sect. Daucus</taxon>
    </lineage>
</organism>
<feature type="repeat" description="PPR" evidence="5">
    <location>
        <begin position="232"/>
        <end position="266"/>
    </location>
</feature>
<dbReference type="InterPro" id="IPR002885">
    <property type="entry name" value="PPR_rpt"/>
</dbReference>
<feature type="compositionally biased region" description="Pro residues" evidence="6">
    <location>
        <begin position="646"/>
        <end position="660"/>
    </location>
</feature>
<feature type="compositionally biased region" description="Low complexity" evidence="6">
    <location>
        <begin position="755"/>
        <end position="764"/>
    </location>
</feature>
<evidence type="ECO:0000256" key="6">
    <source>
        <dbReference type="SAM" id="MobiDB-lite"/>
    </source>
</evidence>
<keyword evidence="4" id="KW-1015">Disulfide bond</keyword>
<feature type="transmembrane region" description="Helical" evidence="7">
    <location>
        <begin position="774"/>
        <end position="803"/>
    </location>
</feature>
<dbReference type="OMA" id="GCIRIRP"/>
<dbReference type="AlphaFoldDB" id="A0A175YKE6"/>
<evidence type="ECO:0000313" key="9">
    <source>
        <dbReference type="EMBL" id="KZM83598.1"/>
    </source>
</evidence>
<keyword evidence="3" id="KW-0677">Repeat</keyword>